<dbReference type="CDD" id="cd02042">
    <property type="entry name" value="ParAB_family"/>
    <property type="match status" value="1"/>
</dbReference>
<reference evidence="2" key="1">
    <citation type="submission" date="2020-08" db="EMBL/GenBank/DDBJ databases">
        <title>Genome public.</title>
        <authorList>
            <person name="Liu C."/>
            <person name="Sun Q."/>
        </authorList>
    </citation>
    <scope>NUCLEOTIDE SEQUENCE</scope>
    <source>
        <strain evidence="2">NSJ-28</strain>
    </source>
</reference>
<dbReference type="SUPFAM" id="SSF52540">
    <property type="entry name" value="P-loop containing nucleoside triphosphate hydrolases"/>
    <property type="match status" value="1"/>
</dbReference>
<keyword evidence="3" id="KW-1185">Reference proteome</keyword>
<protein>
    <submittedName>
        <fullName evidence="2">ParA family protein</fullName>
    </submittedName>
</protein>
<dbReference type="EMBL" id="JACOPL010000003">
    <property type="protein sequence ID" value="MBC5724735.1"/>
    <property type="molecule type" value="Genomic_DNA"/>
</dbReference>
<dbReference type="Proteomes" id="UP000606499">
    <property type="component" value="Unassembled WGS sequence"/>
</dbReference>
<dbReference type="InterPro" id="IPR027417">
    <property type="entry name" value="P-loop_NTPase"/>
</dbReference>
<dbReference type="RefSeq" id="WP_186949691.1">
    <property type="nucleotide sequence ID" value="NZ_JACOPL010000003.1"/>
</dbReference>
<dbReference type="PANTHER" id="PTHR13696:SF52">
    <property type="entry name" value="PARA FAMILY PROTEIN CT_582"/>
    <property type="match status" value="1"/>
</dbReference>
<feature type="domain" description="AAA" evidence="1">
    <location>
        <begin position="1"/>
        <end position="180"/>
    </location>
</feature>
<dbReference type="InterPro" id="IPR050678">
    <property type="entry name" value="DNA_Partitioning_ATPase"/>
</dbReference>
<gene>
    <name evidence="2" type="ORF">H8S45_04575</name>
</gene>
<dbReference type="AlphaFoldDB" id="A0A923LV64"/>
<dbReference type="Pfam" id="PF13614">
    <property type="entry name" value="AAA_31"/>
    <property type="match status" value="1"/>
</dbReference>
<comment type="caution">
    <text evidence="2">The sequence shown here is derived from an EMBL/GenBank/DDBJ whole genome shotgun (WGS) entry which is preliminary data.</text>
</comment>
<dbReference type="PANTHER" id="PTHR13696">
    <property type="entry name" value="P-LOOP CONTAINING NUCLEOSIDE TRIPHOSPHATE HYDROLASE"/>
    <property type="match status" value="1"/>
</dbReference>
<accession>A0A923LV64</accession>
<dbReference type="Gene3D" id="3.40.50.300">
    <property type="entry name" value="P-loop containing nucleotide triphosphate hydrolases"/>
    <property type="match status" value="1"/>
</dbReference>
<dbReference type="InterPro" id="IPR025669">
    <property type="entry name" value="AAA_dom"/>
</dbReference>
<evidence type="ECO:0000313" key="2">
    <source>
        <dbReference type="EMBL" id="MBC5724735.1"/>
    </source>
</evidence>
<sequence>MKTISIVNLKGGVGKTVTAVNLAAILATEYGARVLLIDADHQGNASKFYRIPAEPGSLADLFEGMAACYTDLIQHTIYRGLDVIPADMSLAALDLDGSLPDDVHGRPPRERALRALTDLRDAVIEDDAYDYIIIDCPPAFSLASISAIAASTDIVIPLKPGGFEIDGMAELTRQVESVRRVSPSVRIAGVLLTMWYNDPDIIGVEDWLRKNSGQRVFNSHIRLSRPVDKSVLGGEPICQWSPTSGAARDYRAWVREYLGGVDDGETA</sequence>
<proteinExistence type="predicted"/>
<name>A0A923LV64_9FIRM</name>
<evidence type="ECO:0000259" key="1">
    <source>
        <dbReference type="Pfam" id="PF13614"/>
    </source>
</evidence>
<organism evidence="2 3">
    <name type="scientific">Agathobaculum faecis</name>
    <dbReference type="NCBI Taxonomy" id="2763013"/>
    <lineage>
        <taxon>Bacteria</taxon>
        <taxon>Bacillati</taxon>
        <taxon>Bacillota</taxon>
        <taxon>Clostridia</taxon>
        <taxon>Eubacteriales</taxon>
        <taxon>Butyricicoccaceae</taxon>
        <taxon>Agathobaculum</taxon>
    </lineage>
</organism>
<evidence type="ECO:0000313" key="3">
    <source>
        <dbReference type="Proteomes" id="UP000606499"/>
    </source>
</evidence>